<protein>
    <submittedName>
        <fullName evidence="1">Uncharacterized protein</fullName>
    </submittedName>
</protein>
<proteinExistence type="predicted"/>
<evidence type="ECO:0000313" key="1">
    <source>
        <dbReference type="Ensembl" id="ENSCHIP00010005518.1"/>
    </source>
</evidence>
<name>A0A8C2NHQ3_CAPHI</name>
<dbReference type="AlphaFoldDB" id="A0A8C2NHQ3"/>
<organism evidence="1">
    <name type="scientific">Capra hircus</name>
    <name type="common">Goat</name>
    <dbReference type="NCBI Taxonomy" id="9925"/>
    <lineage>
        <taxon>Eukaryota</taxon>
        <taxon>Metazoa</taxon>
        <taxon>Chordata</taxon>
        <taxon>Craniata</taxon>
        <taxon>Vertebrata</taxon>
        <taxon>Euteleostomi</taxon>
        <taxon>Mammalia</taxon>
        <taxon>Eutheria</taxon>
        <taxon>Laurasiatheria</taxon>
        <taxon>Artiodactyla</taxon>
        <taxon>Ruminantia</taxon>
        <taxon>Pecora</taxon>
        <taxon>Bovidae</taxon>
        <taxon>Caprinae</taxon>
        <taxon>Capra</taxon>
    </lineage>
</organism>
<reference evidence="1" key="2">
    <citation type="submission" date="2025-08" db="UniProtKB">
        <authorList>
            <consortium name="Ensembl"/>
        </authorList>
    </citation>
    <scope>IDENTIFICATION</scope>
</reference>
<sequence length="89" mass="10382">MNFHIKQKKKKFQIHNCIPCSRTSIVSFKQKIDQQGPWWLLECGNPDQHCPSYIKSLQSPSWVLLSWLHLEKIGDSSEYITAPMQGGFY</sequence>
<reference evidence="1" key="1">
    <citation type="submission" date="2019-03" db="EMBL/GenBank/DDBJ databases">
        <title>Genome sequencing and reference-guided assembly of Black Bengal Goat (Capra hircus).</title>
        <authorList>
            <person name="Siddiki A.Z."/>
            <person name="Baten A."/>
            <person name="Billah M."/>
            <person name="Alam M.A.U."/>
            <person name="Shawrob K.S.M."/>
            <person name="Saha S."/>
            <person name="Chowdhury M."/>
            <person name="Rahman A.H."/>
            <person name="Stear M."/>
            <person name="Miah G."/>
            <person name="Das G.B."/>
            <person name="Hossain M.M."/>
            <person name="Kumkum M."/>
            <person name="Islam M.S."/>
            <person name="Mollah A.M."/>
            <person name="Ahsan A."/>
            <person name="Tusar F."/>
            <person name="Khan M.K.I."/>
        </authorList>
    </citation>
    <scope>NUCLEOTIDE SEQUENCE [LARGE SCALE GENOMIC DNA]</scope>
</reference>
<accession>A0A8C2NHQ3</accession>
<dbReference type="Ensembl" id="ENSCHIT00010007656.1">
    <property type="protein sequence ID" value="ENSCHIP00010005518.1"/>
    <property type="gene ID" value="ENSCHIG00010003924.1"/>
</dbReference>